<organism evidence="4">
    <name type="scientific">Puccinia triticina (isolate 1-1 / race 1 (BBBD))</name>
    <name type="common">Brown leaf rust fungus</name>
    <dbReference type="NCBI Taxonomy" id="630390"/>
    <lineage>
        <taxon>Eukaryota</taxon>
        <taxon>Fungi</taxon>
        <taxon>Dikarya</taxon>
        <taxon>Basidiomycota</taxon>
        <taxon>Pucciniomycotina</taxon>
        <taxon>Pucciniomycetes</taxon>
        <taxon>Pucciniales</taxon>
        <taxon>Pucciniaceae</taxon>
        <taxon>Puccinia</taxon>
    </lineage>
</organism>
<dbReference type="PANTHER" id="PTHR22932:SF1">
    <property type="entry name" value="CO-CHAPERONE PROTEIN DAF-41"/>
    <property type="match status" value="1"/>
</dbReference>
<dbReference type="OrthoDB" id="1564555at2759"/>
<evidence type="ECO:0000313" key="6">
    <source>
        <dbReference type="Proteomes" id="UP000005240"/>
    </source>
</evidence>
<evidence type="ECO:0000256" key="1">
    <source>
        <dbReference type="ARBA" id="ARBA00025733"/>
    </source>
</evidence>
<evidence type="ECO:0000259" key="3">
    <source>
        <dbReference type="PROSITE" id="PS51203"/>
    </source>
</evidence>
<accession>A0A180GYG9</accession>
<dbReference type="InterPro" id="IPR007052">
    <property type="entry name" value="CS_dom"/>
</dbReference>
<feature type="compositionally biased region" description="Gly residues" evidence="2">
    <location>
        <begin position="187"/>
        <end position="211"/>
    </location>
</feature>
<dbReference type="GO" id="GO:0051879">
    <property type="term" value="F:Hsp90 protein binding"/>
    <property type="evidence" value="ECO:0007669"/>
    <property type="project" value="InterPro"/>
</dbReference>
<proteinExistence type="inferred from homology"/>
<dbReference type="CDD" id="cd06465">
    <property type="entry name" value="p23_hB-ind1_like"/>
    <property type="match status" value="1"/>
</dbReference>
<dbReference type="GO" id="GO:0005829">
    <property type="term" value="C:cytosol"/>
    <property type="evidence" value="ECO:0007669"/>
    <property type="project" value="TreeGrafter"/>
</dbReference>
<dbReference type="SUPFAM" id="SSF49764">
    <property type="entry name" value="HSP20-like chaperones"/>
    <property type="match status" value="1"/>
</dbReference>
<gene>
    <name evidence="4" type="ORF">PTTG_12008</name>
</gene>
<evidence type="ECO:0000256" key="2">
    <source>
        <dbReference type="SAM" id="MobiDB-lite"/>
    </source>
</evidence>
<feature type="region of interest" description="Disordered" evidence="2">
    <location>
        <begin position="187"/>
        <end position="252"/>
    </location>
</feature>
<feature type="domain" description="CS" evidence="3">
    <location>
        <begin position="1"/>
        <end position="106"/>
    </location>
</feature>
<dbReference type="GO" id="GO:0005634">
    <property type="term" value="C:nucleus"/>
    <property type="evidence" value="ECO:0007669"/>
    <property type="project" value="TreeGrafter"/>
</dbReference>
<reference evidence="4" key="2">
    <citation type="submission" date="2016-05" db="EMBL/GenBank/DDBJ databases">
        <title>Comparative analysis highlights variable genome content of wheat rusts and divergence of the mating loci.</title>
        <authorList>
            <person name="Cuomo C.A."/>
            <person name="Bakkeren G."/>
            <person name="Szabo L."/>
            <person name="Khalil H."/>
            <person name="Joly D."/>
            <person name="Goldberg J."/>
            <person name="Young S."/>
            <person name="Zeng Q."/>
            <person name="Fellers J."/>
        </authorList>
    </citation>
    <scope>NUCLEOTIDE SEQUENCE [LARGE SCALE GENOMIC DNA]</scope>
    <source>
        <strain evidence="4">1-1 BBBD Race 1</strain>
    </source>
</reference>
<dbReference type="AlphaFoldDB" id="A0A180GYG9"/>
<name>A0A180GYG9_PUCT1</name>
<dbReference type="EnsemblFungi" id="PTTG_12008-t43_1">
    <property type="protein sequence ID" value="PTTG_12008-t43_1-p1"/>
    <property type="gene ID" value="PTTG_12008"/>
</dbReference>
<keyword evidence="6" id="KW-1185">Reference proteome</keyword>
<reference evidence="4" key="1">
    <citation type="submission" date="2009-11" db="EMBL/GenBank/DDBJ databases">
        <authorList>
            <consortium name="The Broad Institute Genome Sequencing Platform"/>
            <person name="Ward D."/>
            <person name="Feldgarden M."/>
            <person name="Earl A."/>
            <person name="Young S.K."/>
            <person name="Zeng Q."/>
            <person name="Koehrsen M."/>
            <person name="Alvarado L."/>
            <person name="Berlin A."/>
            <person name="Bochicchio J."/>
            <person name="Borenstein D."/>
            <person name="Chapman S.B."/>
            <person name="Chen Z."/>
            <person name="Engels R."/>
            <person name="Freedman E."/>
            <person name="Gellesch M."/>
            <person name="Goldberg J."/>
            <person name="Griggs A."/>
            <person name="Gujja S."/>
            <person name="Heilman E."/>
            <person name="Heiman D."/>
            <person name="Hepburn T."/>
            <person name="Howarth C."/>
            <person name="Jen D."/>
            <person name="Larson L."/>
            <person name="Lewis B."/>
            <person name="Mehta T."/>
            <person name="Park D."/>
            <person name="Pearson M."/>
            <person name="Roberts A."/>
            <person name="Saif S."/>
            <person name="Shea T."/>
            <person name="Shenoy N."/>
            <person name="Sisk P."/>
            <person name="Stolte C."/>
            <person name="Sykes S."/>
            <person name="Thomson T."/>
            <person name="Walk T."/>
            <person name="White J."/>
            <person name="Yandava C."/>
            <person name="Izard J."/>
            <person name="Baranova O.V."/>
            <person name="Blanton J.M."/>
            <person name="Tanner A.C."/>
            <person name="Dewhirst F.E."/>
            <person name="Haas B."/>
            <person name="Nusbaum C."/>
            <person name="Birren B."/>
        </authorList>
    </citation>
    <scope>NUCLEOTIDE SEQUENCE [LARGE SCALE GENOMIC DNA]</scope>
    <source>
        <strain evidence="4">1-1 BBBD Race 1</strain>
    </source>
</reference>
<dbReference type="InterPro" id="IPR045250">
    <property type="entry name" value="p23-like"/>
</dbReference>
<reference evidence="5" key="4">
    <citation type="submission" date="2025-05" db="UniProtKB">
        <authorList>
            <consortium name="EnsemblFungi"/>
        </authorList>
    </citation>
    <scope>IDENTIFICATION</scope>
    <source>
        <strain evidence="5">isolate 1-1 / race 1 (BBBD)</strain>
    </source>
</reference>
<dbReference type="GO" id="GO:0051131">
    <property type="term" value="P:chaperone-mediated protein complex assembly"/>
    <property type="evidence" value="ECO:0007669"/>
    <property type="project" value="TreeGrafter"/>
</dbReference>
<dbReference type="EMBL" id="ADAS02000010">
    <property type="protein sequence ID" value="OAV97887.1"/>
    <property type="molecule type" value="Genomic_DNA"/>
</dbReference>
<dbReference type="PANTHER" id="PTHR22932">
    <property type="entry name" value="TELOMERASE-BINDING PROTEIN P23 HSP90 CO-CHAPERONE"/>
    <property type="match status" value="1"/>
</dbReference>
<reference evidence="5 6" key="3">
    <citation type="journal article" date="2017" name="G3 (Bethesda)">
        <title>Comparative analysis highlights variable genome content of wheat rusts and divergence of the mating loci.</title>
        <authorList>
            <person name="Cuomo C.A."/>
            <person name="Bakkeren G."/>
            <person name="Khalil H.B."/>
            <person name="Panwar V."/>
            <person name="Joly D."/>
            <person name="Linning R."/>
            <person name="Sakthikumar S."/>
            <person name="Song X."/>
            <person name="Adiconis X."/>
            <person name="Fan L."/>
            <person name="Goldberg J.M."/>
            <person name="Levin J.Z."/>
            <person name="Young S."/>
            <person name="Zeng Q."/>
            <person name="Anikster Y."/>
            <person name="Bruce M."/>
            <person name="Wang M."/>
            <person name="Yin C."/>
            <person name="McCallum B."/>
            <person name="Szabo L.J."/>
            <person name="Hulbert S."/>
            <person name="Chen X."/>
            <person name="Fellers J.P."/>
        </authorList>
    </citation>
    <scope>NUCLEOTIDE SEQUENCE</scope>
    <source>
        <strain evidence="6">Isolate 1-1 / race 1 (BBBD)</strain>
        <strain evidence="5">isolate 1-1 / race 1 (BBBD)</strain>
    </source>
</reference>
<dbReference type="Proteomes" id="UP000005240">
    <property type="component" value="Unassembled WGS sequence"/>
</dbReference>
<dbReference type="VEuPathDB" id="FungiDB:PTTG_12008"/>
<feature type="compositionally biased region" description="Basic and acidic residues" evidence="2">
    <location>
        <begin position="221"/>
        <end position="236"/>
    </location>
</feature>
<dbReference type="PROSITE" id="PS51203">
    <property type="entry name" value="CS"/>
    <property type="match status" value="1"/>
</dbReference>
<evidence type="ECO:0000313" key="5">
    <source>
        <dbReference type="EnsemblFungi" id="PTTG_12008-t43_1-p1"/>
    </source>
</evidence>
<sequence>MSPPEILWAQRSSSDDATRNIIYLTINAPDLQSGYSLTFPTSSSLSFKGTSGGPKAANPKSFEIDSLQLFGEIDLEADRRERLTGKSLQVVLTKKDLKEEYWPRLTKDKRVNFVKTDFALWVDEDEQDGAAVDEGFASTGAPPGAGMDMEAMMAQMGGMGGLGGMGGMPGMGGMGGMPGMGGMGGMPGMPGMGGMPTPGGTRGSGGDGGGMDLEKLMAQMKAERGDGADDDSKSDDSTSSDEMPTLDEPTPK</sequence>
<evidence type="ECO:0000313" key="4">
    <source>
        <dbReference type="EMBL" id="OAV97887.1"/>
    </source>
</evidence>
<comment type="similarity">
    <text evidence="1">Belongs to the p23/wos2 family.</text>
</comment>
<protein>
    <submittedName>
        <fullName evidence="5">CS domain-containing protein</fullName>
    </submittedName>
</protein>
<dbReference type="STRING" id="630390.A0A180GYG9"/>
<dbReference type="InterPro" id="IPR008978">
    <property type="entry name" value="HSP20-like_chaperone"/>
</dbReference>
<dbReference type="GO" id="GO:0051087">
    <property type="term" value="F:protein-folding chaperone binding"/>
    <property type="evidence" value="ECO:0007669"/>
    <property type="project" value="TreeGrafter"/>
</dbReference>
<dbReference type="GO" id="GO:0006457">
    <property type="term" value="P:protein folding"/>
    <property type="evidence" value="ECO:0007669"/>
    <property type="project" value="TreeGrafter"/>
</dbReference>
<dbReference type="Gene3D" id="2.60.40.790">
    <property type="match status" value="1"/>
</dbReference>